<keyword evidence="3" id="KW-1185">Reference proteome</keyword>
<keyword evidence="1" id="KW-1133">Transmembrane helix</keyword>
<keyword evidence="1" id="KW-0812">Transmembrane</keyword>
<proteinExistence type="predicted"/>
<evidence type="ECO:0000313" key="3">
    <source>
        <dbReference type="Proteomes" id="UP000280008"/>
    </source>
</evidence>
<feature type="transmembrane region" description="Helical" evidence="1">
    <location>
        <begin position="20"/>
        <end position="40"/>
    </location>
</feature>
<name>A0A495IMA1_9MICO</name>
<dbReference type="RefSeq" id="WP_121371283.1">
    <property type="nucleotide sequence ID" value="NZ_RBKS01000001.1"/>
</dbReference>
<gene>
    <name evidence="2" type="ORF">C8E83_3464</name>
</gene>
<dbReference type="Pfam" id="PF20131">
    <property type="entry name" value="MC3"/>
    <property type="match status" value="1"/>
</dbReference>
<dbReference type="OrthoDB" id="7059377at2"/>
<dbReference type="InterPro" id="IPR045390">
    <property type="entry name" value="ABC-3C_MC3"/>
</dbReference>
<dbReference type="EMBL" id="RBKS01000001">
    <property type="protein sequence ID" value="RKR76296.1"/>
    <property type="molecule type" value="Genomic_DNA"/>
</dbReference>
<organism evidence="2 3">
    <name type="scientific">Frondihabitans australicus</name>
    <dbReference type="NCBI Taxonomy" id="386892"/>
    <lineage>
        <taxon>Bacteria</taxon>
        <taxon>Bacillati</taxon>
        <taxon>Actinomycetota</taxon>
        <taxon>Actinomycetes</taxon>
        <taxon>Micrococcales</taxon>
        <taxon>Microbacteriaceae</taxon>
        <taxon>Frondihabitans</taxon>
    </lineage>
</organism>
<sequence>MTDAPPRTLDGLPHWENRSHAAAAMLNPALIAALIAAAAYRHAKHSGELMPWELSFLVAPMALHGGTRDVVPVRITSNLPRWVQENPVIHAGIGRRAASLAPYVREGLRWGLNSGSLELTDGRLRGTIRDSIPKSNSDELRSIMATAGFLGRWFAHVGSVPTVFAVLGVTP</sequence>
<dbReference type="AlphaFoldDB" id="A0A495IMA1"/>
<comment type="caution">
    <text evidence="2">The sequence shown here is derived from an EMBL/GenBank/DDBJ whole genome shotgun (WGS) entry which is preliminary data.</text>
</comment>
<protein>
    <submittedName>
        <fullName evidence="2">Uncharacterized protein</fullName>
    </submittedName>
</protein>
<evidence type="ECO:0000256" key="1">
    <source>
        <dbReference type="SAM" id="Phobius"/>
    </source>
</evidence>
<keyword evidence="1" id="KW-0472">Membrane</keyword>
<accession>A0A495IMA1</accession>
<dbReference type="Proteomes" id="UP000280008">
    <property type="component" value="Unassembled WGS sequence"/>
</dbReference>
<reference evidence="2 3" key="1">
    <citation type="submission" date="2018-10" db="EMBL/GenBank/DDBJ databases">
        <title>Sequencing the genomes of 1000 actinobacteria strains.</title>
        <authorList>
            <person name="Klenk H.-P."/>
        </authorList>
    </citation>
    <scope>NUCLEOTIDE SEQUENCE [LARGE SCALE GENOMIC DNA]</scope>
    <source>
        <strain evidence="2 3">DSM 17894</strain>
    </source>
</reference>
<evidence type="ECO:0000313" key="2">
    <source>
        <dbReference type="EMBL" id="RKR76296.1"/>
    </source>
</evidence>